<feature type="domain" description="Glycosyl hydrolase family 13 catalytic" evidence="3">
    <location>
        <begin position="36"/>
        <end position="460"/>
    </location>
</feature>
<proteinExistence type="inferred from homology"/>
<dbReference type="InterPro" id="IPR006047">
    <property type="entry name" value="GH13_cat_dom"/>
</dbReference>
<organism evidence="4 5">
    <name type="scientific">Plantibacter cousiniae</name>
    <name type="common">nom. nud.</name>
    <dbReference type="NCBI Taxonomy" id="199709"/>
    <lineage>
        <taxon>Bacteria</taxon>
        <taxon>Bacillati</taxon>
        <taxon>Actinomycetota</taxon>
        <taxon>Actinomycetes</taxon>
        <taxon>Micrococcales</taxon>
        <taxon>Microbacteriaceae</taxon>
        <taxon>Plantibacter</taxon>
    </lineage>
</organism>
<keyword evidence="5" id="KW-1185">Reference proteome</keyword>
<feature type="region of interest" description="Disordered" evidence="2">
    <location>
        <begin position="1"/>
        <end position="25"/>
    </location>
</feature>
<dbReference type="PANTHER" id="PTHR10357">
    <property type="entry name" value="ALPHA-AMYLASE FAMILY MEMBER"/>
    <property type="match status" value="1"/>
</dbReference>
<evidence type="ECO:0000313" key="5">
    <source>
        <dbReference type="Proteomes" id="UP000190827"/>
    </source>
</evidence>
<dbReference type="Gene3D" id="3.20.20.80">
    <property type="entry name" value="Glycosidases"/>
    <property type="match status" value="1"/>
</dbReference>
<dbReference type="PANTHER" id="PTHR10357:SF179">
    <property type="entry name" value="NEUTRAL AND BASIC AMINO ACID TRANSPORT PROTEIN RBAT"/>
    <property type="match status" value="1"/>
</dbReference>
<sequence length="593" mass="64232">MDSALPTTSATAAQHASPTGGSTPGSEWWRSAVIYQIYPRSFADANGDGLGDLPGITSRLGALQELGVDAIWLSPFMTSPQKDAGYDVADYCDVDPIFGTLADFDAMTAAAHAADIRVIVDLVPNHSSSAHRWFQEALAAGPGSAERARYMFRDGKGEHGEIAPNNWESVFGGPAWTRVTEADGTPGQWYLHIFDSSQPDFDWTNPWVREQFRDILRFWLDRGVDGFRVDVAHGMIKADGLPDYTPPAEGGSMGGASVDASLEAAGTGPDSWPETAPYWGQDGVHEIYRDWHELLATYDGDRVLCAEAWVDPLDKMALWVRPDEMQQAFNFPYLETPWNAAALKTVVSESLRAFAQVGAPSTWVLSNHDVVRHASRLALTEENPQGYGVGPNTPGKPDRALGLQRARAATALMLSLPGGAYLYQGEELGLPEVIDLPDDARQDPTWFRTNHERYGRDGCRVPIPWAAGHPAYGFNTTGASWLPQPDDWNDYSRDAQAGIPGSTLELYRTLLRLRREHTLGLGSIAWIEGAPDTILALTNGAVTVVANTGADDIAVPSSLADSAVLVASGPFDGRTIHGDTTVWFTTPSTLPVG</sequence>
<dbReference type="RefSeq" id="WP_079706676.1">
    <property type="nucleotide sequence ID" value="NZ_FUZO01000002.1"/>
</dbReference>
<accession>A0ABY1LNW1</accession>
<comment type="similarity">
    <text evidence="1">Belongs to the glycosyl hydrolase 13 family.</text>
</comment>
<comment type="caution">
    <text evidence="4">The sequence shown here is derived from an EMBL/GenBank/DDBJ whole genome shotgun (WGS) entry which is preliminary data.</text>
</comment>
<evidence type="ECO:0000259" key="3">
    <source>
        <dbReference type="SMART" id="SM00642"/>
    </source>
</evidence>
<dbReference type="SMART" id="SM00642">
    <property type="entry name" value="Aamy"/>
    <property type="match status" value="1"/>
</dbReference>
<dbReference type="Pfam" id="PF00128">
    <property type="entry name" value="Alpha-amylase"/>
    <property type="match status" value="1"/>
</dbReference>
<evidence type="ECO:0000256" key="1">
    <source>
        <dbReference type="ARBA" id="ARBA00008061"/>
    </source>
</evidence>
<dbReference type="CDD" id="cd11332">
    <property type="entry name" value="AmyAc_OligoGlu_TS"/>
    <property type="match status" value="1"/>
</dbReference>
<dbReference type="Proteomes" id="UP000190827">
    <property type="component" value="Unassembled WGS sequence"/>
</dbReference>
<dbReference type="SUPFAM" id="SSF51445">
    <property type="entry name" value="(Trans)glycosidases"/>
    <property type="match status" value="1"/>
</dbReference>
<feature type="region of interest" description="Disordered" evidence="2">
    <location>
        <begin position="242"/>
        <end position="273"/>
    </location>
</feature>
<gene>
    <name evidence="4" type="ORF">SAMN06295973_2957</name>
</gene>
<protein>
    <submittedName>
        <fullName evidence="4">Alpha-glucosidase</fullName>
    </submittedName>
</protein>
<evidence type="ECO:0000313" key="4">
    <source>
        <dbReference type="EMBL" id="SKC69468.1"/>
    </source>
</evidence>
<dbReference type="EMBL" id="FUZO01000002">
    <property type="protein sequence ID" value="SKC69468.1"/>
    <property type="molecule type" value="Genomic_DNA"/>
</dbReference>
<dbReference type="InterPro" id="IPR017853">
    <property type="entry name" value="GH"/>
</dbReference>
<evidence type="ECO:0000256" key="2">
    <source>
        <dbReference type="SAM" id="MobiDB-lite"/>
    </source>
</evidence>
<reference evidence="4 5" key="1">
    <citation type="submission" date="2017-02" db="EMBL/GenBank/DDBJ databases">
        <authorList>
            <person name="Varghese N."/>
            <person name="Submissions S."/>
        </authorList>
    </citation>
    <scope>NUCLEOTIDE SEQUENCE [LARGE SCALE GENOMIC DNA]</scope>
    <source>
        <strain evidence="4 5">VKM Ac-1787</strain>
    </source>
</reference>
<dbReference type="Gene3D" id="3.90.400.10">
    <property type="entry name" value="Oligo-1,6-glucosidase, Domain 2"/>
    <property type="match status" value="1"/>
</dbReference>
<name>A0ABY1LNW1_9MICO</name>
<dbReference type="InterPro" id="IPR045857">
    <property type="entry name" value="O16G_dom_2"/>
</dbReference>